<dbReference type="RefSeq" id="WP_207690611.1">
    <property type="nucleotide sequence ID" value="NZ_CP061799.1"/>
</dbReference>
<dbReference type="PROSITE" id="PS00622">
    <property type="entry name" value="HTH_LUXR_1"/>
    <property type="match status" value="1"/>
</dbReference>
<dbReference type="Proteomes" id="UP000663720">
    <property type="component" value="Chromosome"/>
</dbReference>
<dbReference type="InterPro" id="IPR016032">
    <property type="entry name" value="Sig_transdc_resp-reg_C-effctor"/>
</dbReference>
<dbReference type="InterPro" id="IPR036388">
    <property type="entry name" value="WH-like_DNA-bd_sf"/>
</dbReference>
<sequence length="219" mass="24873">MSTICDSDPRVCIVGPNKFQNKLLVSLIERDTNLPCQDNPDISFFANNEDSQQKRLFLLDCKTPELSEIYSVVHLGDENKTNEFLVALFNAGSDKDFEKETIANGVRGIFYESDPPKLFPKGVIAILNGELWYRRKTLSECVSNPVFPLRSSEKAAVLTPREKEVLIQVTSGKSNQEIADELFIAIHTVKSHLYRIFKKIDVPNRLQATLWSAKHLFKI</sequence>
<dbReference type="PRINTS" id="PR00038">
    <property type="entry name" value="HTHLUXR"/>
</dbReference>
<dbReference type="GO" id="GO:0003677">
    <property type="term" value="F:DNA binding"/>
    <property type="evidence" value="ECO:0007669"/>
    <property type="project" value="UniProtKB-KW"/>
</dbReference>
<dbReference type="EMBL" id="CP061799">
    <property type="protein sequence ID" value="QTA78791.1"/>
    <property type="molecule type" value="Genomic_DNA"/>
</dbReference>
<keyword evidence="6" id="KW-1185">Reference proteome</keyword>
<keyword evidence="2 5" id="KW-0238">DNA-binding</keyword>
<dbReference type="PANTHER" id="PTHR43214">
    <property type="entry name" value="TWO-COMPONENT RESPONSE REGULATOR"/>
    <property type="match status" value="1"/>
</dbReference>
<dbReference type="KEGG" id="dli:dnl_10270"/>
<dbReference type="SMART" id="SM00421">
    <property type="entry name" value="HTH_LUXR"/>
    <property type="match status" value="1"/>
</dbReference>
<name>A0A975GF08_9BACT</name>
<keyword evidence="1" id="KW-0805">Transcription regulation</keyword>
<dbReference type="InterPro" id="IPR039420">
    <property type="entry name" value="WalR-like"/>
</dbReference>
<gene>
    <name evidence="5" type="ORF">dnl_10270</name>
</gene>
<evidence type="ECO:0000313" key="6">
    <source>
        <dbReference type="Proteomes" id="UP000663720"/>
    </source>
</evidence>
<dbReference type="PANTHER" id="PTHR43214:SF38">
    <property type="entry name" value="NITRATE_NITRITE RESPONSE REGULATOR PROTEIN NARL"/>
    <property type="match status" value="1"/>
</dbReference>
<evidence type="ECO:0000259" key="4">
    <source>
        <dbReference type="PROSITE" id="PS50043"/>
    </source>
</evidence>
<evidence type="ECO:0000313" key="5">
    <source>
        <dbReference type="EMBL" id="QTA78791.1"/>
    </source>
</evidence>
<dbReference type="Gene3D" id="1.10.10.10">
    <property type="entry name" value="Winged helix-like DNA-binding domain superfamily/Winged helix DNA-binding domain"/>
    <property type="match status" value="1"/>
</dbReference>
<dbReference type="InterPro" id="IPR000792">
    <property type="entry name" value="Tscrpt_reg_LuxR_C"/>
</dbReference>
<evidence type="ECO:0000256" key="2">
    <source>
        <dbReference type="ARBA" id="ARBA00023125"/>
    </source>
</evidence>
<dbReference type="SUPFAM" id="SSF46894">
    <property type="entry name" value="C-terminal effector domain of the bipartite response regulators"/>
    <property type="match status" value="1"/>
</dbReference>
<feature type="domain" description="HTH luxR-type" evidence="4">
    <location>
        <begin position="151"/>
        <end position="216"/>
    </location>
</feature>
<dbReference type="PROSITE" id="PS50043">
    <property type="entry name" value="HTH_LUXR_2"/>
    <property type="match status" value="1"/>
</dbReference>
<dbReference type="Pfam" id="PF00196">
    <property type="entry name" value="GerE"/>
    <property type="match status" value="1"/>
</dbReference>
<dbReference type="CDD" id="cd06170">
    <property type="entry name" value="LuxR_C_like"/>
    <property type="match status" value="1"/>
</dbReference>
<dbReference type="AlphaFoldDB" id="A0A975GF08"/>
<protein>
    <submittedName>
        <fullName evidence="5">DNA-binding HTH domain-containing protein, LuxR-type</fullName>
    </submittedName>
</protein>
<reference evidence="5" key="1">
    <citation type="journal article" date="2021" name="Microb. Physiol.">
        <title>Proteogenomic Insights into the Physiology of Marine, Sulfate-Reducing, Filamentous Desulfonema limicola and Desulfonema magnum.</title>
        <authorList>
            <person name="Schnaars V."/>
            <person name="Wohlbrand L."/>
            <person name="Scheve S."/>
            <person name="Hinrichs C."/>
            <person name="Reinhardt R."/>
            <person name="Rabus R."/>
        </authorList>
    </citation>
    <scope>NUCLEOTIDE SEQUENCE</scope>
    <source>
        <strain evidence="5">5ac10</strain>
    </source>
</reference>
<dbReference type="FunFam" id="1.10.10.10:FF:000153">
    <property type="entry name" value="LuxR family transcriptional regulator"/>
    <property type="match status" value="1"/>
</dbReference>
<organism evidence="5 6">
    <name type="scientific">Desulfonema limicola</name>
    <dbReference type="NCBI Taxonomy" id="45656"/>
    <lineage>
        <taxon>Bacteria</taxon>
        <taxon>Pseudomonadati</taxon>
        <taxon>Thermodesulfobacteriota</taxon>
        <taxon>Desulfobacteria</taxon>
        <taxon>Desulfobacterales</taxon>
        <taxon>Desulfococcaceae</taxon>
        <taxon>Desulfonema</taxon>
    </lineage>
</organism>
<evidence type="ECO:0000256" key="3">
    <source>
        <dbReference type="ARBA" id="ARBA00023163"/>
    </source>
</evidence>
<dbReference type="Gene3D" id="3.40.50.2300">
    <property type="match status" value="1"/>
</dbReference>
<evidence type="ECO:0000256" key="1">
    <source>
        <dbReference type="ARBA" id="ARBA00023015"/>
    </source>
</evidence>
<keyword evidence="3" id="KW-0804">Transcription</keyword>
<proteinExistence type="predicted"/>
<dbReference type="GO" id="GO:0006355">
    <property type="term" value="P:regulation of DNA-templated transcription"/>
    <property type="evidence" value="ECO:0007669"/>
    <property type="project" value="InterPro"/>
</dbReference>
<accession>A0A975GF08</accession>